<gene>
    <name evidence="1" type="ORF">GGR25_002766</name>
</gene>
<comment type="caution">
    <text evidence="1">The sequence shown here is derived from an EMBL/GenBank/DDBJ whole genome shotgun (WGS) entry which is preliminary data.</text>
</comment>
<evidence type="ECO:0000313" key="2">
    <source>
        <dbReference type="Proteomes" id="UP000553963"/>
    </source>
</evidence>
<proteinExistence type="predicted"/>
<dbReference type="AlphaFoldDB" id="A0A840ATP8"/>
<keyword evidence="2" id="KW-1185">Reference proteome</keyword>
<name>A0A840ATP8_9HYPH</name>
<reference evidence="1 2" key="1">
    <citation type="submission" date="2020-08" db="EMBL/GenBank/DDBJ databases">
        <title>Genomic Encyclopedia of Type Strains, Phase IV (KMG-IV): sequencing the most valuable type-strain genomes for metagenomic binning, comparative biology and taxonomic classification.</title>
        <authorList>
            <person name="Goeker M."/>
        </authorList>
    </citation>
    <scope>NUCLEOTIDE SEQUENCE [LARGE SCALE GENOMIC DNA]</scope>
    <source>
        <strain evidence="1 2">DSM 25966</strain>
    </source>
</reference>
<dbReference type="Proteomes" id="UP000553963">
    <property type="component" value="Unassembled WGS sequence"/>
</dbReference>
<accession>A0A840ATP8</accession>
<protein>
    <submittedName>
        <fullName evidence="1">Uncharacterized protein</fullName>
    </submittedName>
</protein>
<sequence length="37" mass="4016">MTVRADFVSMPFMQAFTAGTMADACTKKTAPKTTTTR</sequence>
<dbReference type="EMBL" id="JACIDS010000003">
    <property type="protein sequence ID" value="MBB3931716.1"/>
    <property type="molecule type" value="Genomic_DNA"/>
</dbReference>
<organism evidence="1 2">
    <name type="scientific">Kaistia hirudinis</name>
    <dbReference type="NCBI Taxonomy" id="1293440"/>
    <lineage>
        <taxon>Bacteria</taxon>
        <taxon>Pseudomonadati</taxon>
        <taxon>Pseudomonadota</taxon>
        <taxon>Alphaproteobacteria</taxon>
        <taxon>Hyphomicrobiales</taxon>
        <taxon>Kaistiaceae</taxon>
        <taxon>Kaistia</taxon>
    </lineage>
</organism>
<evidence type="ECO:0000313" key="1">
    <source>
        <dbReference type="EMBL" id="MBB3931716.1"/>
    </source>
</evidence>